<dbReference type="AlphaFoldDB" id="A0A1R1PZP7"/>
<dbReference type="InterPro" id="IPR005024">
    <property type="entry name" value="Snf7_fam"/>
</dbReference>
<name>A0A1R1PZP7_ZANCU</name>
<dbReference type="GO" id="GO:0007034">
    <property type="term" value="P:vacuolar transport"/>
    <property type="evidence" value="ECO:0007669"/>
    <property type="project" value="InterPro"/>
</dbReference>
<accession>A0A1R1PZP7</accession>
<feature type="region of interest" description="Disordered" evidence="1">
    <location>
        <begin position="124"/>
        <end position="158"/>
    </location>
</feature>
<protein>
    <submittedName>
        <fullName evidence="2">Charged multivesicular body protein 3</fullName>
    </submittedName>
</protein>
<proteinExistence type="predicted"/>
<dbReference type="Pfam" id="PF03357">
    <property type="entry name" value="Snf7"/>
    <property type="match status" value="1"/>
</dbReference>
<dbReference type="EMBL" id="LSSK01000002">
    <property type="protein sequence ID" value="OMH86412.1"/>
    <property type="molecule type" value="Genomic_DNA"/>
</dbReference>
<evidence type="ECO:0000313" key="3">
    <source>
        <dbReference type="Proteomes" id="UP000188320"/>
    </source>
</evidence>
<organism evidence="2 3">
    <name type="scientific">Zancudomyces culisetae</name>
    <name type="common">Gut fungus</name>
    <name type="synonym">Smittium culisetae</name>
    <dbReference type="NCBI Taxonomy" id="1213189"/>
    <lineage>
        <taxon>Eukaryota</taxon>
        <taxon>Fungi</taxon>
        <taxon>Fungi incertae sedis</taxon>
        <taxon>Zoopagomycota</taxon>
        <taxon>Kickxellomycotina</taxon>
        <taxon>Harpellomycetes</taxon>
        <taxon>Harpellales</taxon>
        <taxon>Legeriomycetaceae</taxon>
        <taxon>Zancudomyces</taxon>
    </lineage>
</organism>
<dbReference type="Gene3D" id="6.10.140.1230">
    <property type="match status" value="1"/>
</dbReference>
<keyword evidence="3" id="KW-1185">Reference proteome</keyword>
<evidence type="ECO:0000256" key="1">
    <source>
        <dbReference type="SAM" id="MobiDB-lite"/>
    </source>
</evidence>
<comment type="caution">
    <text evidence="2">The sequence shown here is derived from an EMBL/GenBank/DDBJ whole genome shotgun (WGS) entry which is preliminary data.</text>
</comment>
<dbReference type="Proteomes" id="UP000188320">
    <property type="component" value="Unassembled WGS sequence"/>
</dbReference>
<reference evidence="3" key="1">
    <citation type="submission" date="2017-01" db="EMBL/GenBank/DDBJ databases">
        <authorList>
            <person name="Wang Y."/>
            <person name="White M."/>
            <person name="Kvist S."/>
            <person name="Moncalvo J.-M."/>
        </authorList>
    </citation>
    <scope>NUCLEOTIDE SEQUENCE [LARGE SCALE GENOMIC DNA]</scope>
    <source>
        <strain evidence="3">COL-18-3</strain>
    </source>
</reference>
<gene>
    <name evidence="2" type="ORF">AX774_g26</name>
</gene>
<feature type="compositionally biased region" description="Basic and acidic residues" evidence="1">
    <location>
        <begin position="124"/>
        <end position="135"/>
    </location>
</feature>
<sequence length="158" mass="18095">MELQRSLALKKVSGSLQKSVHVMKVMNNLVRVPEIEMAMQEMSKEMLKAGLIDEMVNDTLEMYEDVEIDEEAEEEVEKVLLEITKGSLAQQYRYIFAAKQQNLKLNACVKCFLGVLGGIKEAKPSKEREIQKEQEEVSEEEENIDLDEMRNRLSALKG</sequence>
<evidence type="ECO:0000313" key="2">
    <source>
        <dbReference type="EMBL" id="OMH86412.1"/>
    </source>
</evidence>
<dbReference type="PANTHER" id="PTHR10476">
    <property type="entry name" value="CHARGED MULTIVESICULAR BODY PROTEIN"/>
    <property type="match status" value="1"/>
</dbReference>
<dbReference type="OrthoDB" id="2329734at2759"/>
<feature type="compositionally biased region" description="Acidic residues" evidence="1">
    <location>
        <begin position="136"/>
        <end position="146"/>
    </location>
</feature>